<evidence type="ECO:0000256" key="1">
    <source>
        <dbReference type="ARBA" id="ARBA00022723"/>
    </source>
</evidence>
<dbReference type="Proteomes" id="UP001652600">
    <property type="component" value="Chromosome 3"/>
</dbReference>
<reference evidence="6" key="1">
    <citation type="submission" date="2023-03" db="UniProtKB">
        <authorList>
            <consortium name="EnsemblPlants"/>
        </authorList>
    </citation>
    <scope>IDENTIFICATION</scope>
</reference>
<feature type="domain" description="EF-hand" evidence="5">
    <location>
        <begin position="18"/>
        <end position="53"/>
    </location>
</feature>
<dbReference type="EnsemblPlants" id="MELO3C010874.2.1">
    <property type="protein sequence ID" value="MELO3C010874.2.1"/>
    <property type="gene ID" value="MELO3C010874.2"/>
</dbReference>
<dbReference type="OrthoDB" id="26525at2759"/>
<dbReference type="SUPFAM" id="SSF47473">
    <property type="entry name" value="EF-hand"/>
    <property type="match status" value="1"/>
</dbReference>
<dbReference type="PROSITE" id="PS00018">
    <property type="entry name" value="EF_HAND_1"/>
    <property type="match status" value="2"/>
</dbReference>
<evidence type="ECO:0000259" key="5">
    <source>
        <dbReference type="PROSITE" id="PS50222"/>
    </source>
</evidence>
<dbReference type="Gramene" id="MELO3C010874.2.1">
    <property type="protein sequence ID" value="MELO3C010874.2.1"/>
    <property type="gene ID" value="MELO3C010874.2"/>
</dbReference>
<dbReference type="AlphaFoldDB" id="A0A1S3BDQ7"/>
<dbReference type="InterPro" id="IPR018247">
    <property type="entry name" value="EF_Hand_1_Ca_BS"/>
</dbReference>
<evidence type="ECO:0000256" key="3">
    <source>
        <dbReference type="ARBA" id="ARBA00022837"/>
    </source>
</evidence>
<keyword evidence="3" id="KW-0106">Calcium</keyword>
<sequence length="160" mass="18090">MSTNALNDHHVPAQGNYMSEQEANTLIKKYDKNGDSILTKDELTALIMEQAASHHHQQVKPQKVEPKKVPDEKASGGPYKMRLSRDEMREIFLEHDIDGDGHLTRSELIKAFNMCGSLNSFSKANYALNLADADGDNYISMDELEKVLDYADRVINRPKK</sequence>
<feature type="domain" description="EF-hand" evidence="5">
    <location>
        <begin position="119"/>
        <end position="154"/>
    </location>
</feature>
<dbReference type="CDD" id="cd00051">
    <property type="entry name" value="EFh"/>
    <property type="match status" value="1"/>
</dbReference>
<accession>A0A1S3BDQ7</accession>
<dbReference type="RefSeq" id="XP_008445563.1">
    <property type="nucleotide sequence ID" value="XM_008447341.1"/>
</dbReference>
<gene>
    <name evidence="8" type="primary">LOC103488543</name>
    <name evidence="6" type="synonym">103488543</name>
</gene>
<keyword evidence="1" id="KW-0479">Metal-binding</keyword>
<reference evidence="8" key="2">
    <citation type="submission" date="2025-04" db="UniProtKB">
        <authorList>
            <consortium name="RefSeq"/>
        </authorList>
    </citation>
    <scope>IDENTIFICATION</scope>
</reference>
<feature type="compositionally biased region" description="Basic and acidic residues" evidence="4">
    <location>
        <begin position="62"/>
        <end position="74"/>
    </location>
</feature>
<dbReference type="KEGG" id="cmo:103488543"/>
<dbReference type="InterPro" id="IPR002048">
    <property type="entry name" value="EF_hand_dom"/>
</dbReference>
<keyword evidence="7" id="KW-1185">Reference proteome</keyword>
<dbReference type="Gene3D" id="1.10.238.10">
    <property type="entry name" value="EF-hand"/>
    <property type="match status" value="2"/>
</dbReference>
<dbReference type="Pfam" id="PF13499">
    <property type="entry name" value="EF-hand_7"/>
    <property type="match status" value="1"/>
</dbReference>
<keyword evidence="2" id="KW-0677">Repeat</keyword>
<dbReference type="SMR" id="A0A1S3BDQ7"/>
<dbReference type="GO" id="GO:0005783">
    <property type="term" value="C:endoplasmic reticulum"/>
    <property type="evidence" value="ECO:0007669"/>
    <property type="project" value="TreeGrafter"/>
</dbReference>
<dbReference type="GO" id="GO:0005509">
    <property type="term" value="F:calcium ion binding"/>
    <property type="evidence" value="ECO:0007669"/>
    <property type="project" value="InterPro"/>
</dbReference>
<dbReference type="PROSITE" id="PS50222">
    <property type="entry name" value="EF_HAND_2"/>
    <property type="match status" value="3"/>
</dbReference>
<dbReference type="PANTHER" id="PTHR10827">
    <property type="entry name" value="RETICULOCALBIN"/>
    <property type="match status" value="1"/>
</dbReference>
<proteinExistence type="predicted"/>
<evidence type="ECO:0000313" key="6">
    <source>
        <dbReference type="EnsemblPlants" id="MELO3C010874.2.1"/>
    </source>
</evidence>
<evidence type="ECO:0000313" key="8">
    <source>
        <dbReference type="RefSeq" id="XP_008445563.1"/>
    </source>
</evidence>
<dbReference type="eggNOG" id="ENOG502R23M">
    <property type="taxonomic scope" value="Eukaryota"/>
</dbReference>
<feature type="region of interest" description="Disordered" evidence="4">
    <location>
        <begin position="52"/>
        <end position="79"/>
    </location>
</feature>
<dbReference type="PANTHER" id="PTHR10827:SF98">
    <property type="entry name" value="45 KDA CALCIUM-BINDING PROTEIN"/>
    <property type="match status" value="1"/>
</dbReference>
<dbReference type="InterPro" id="IPR011992">
    <property type="entry name" value="EF-hand-dom_pair"/>
</dbReference>
<dbReference type="GeneID" id="103488543"/>
<dbReference type="InParanoid" id="A0A1S3BDQ7"/>
<dbReference type="SMART" id="SM00054">
    <property type="entry name" value="EFh"/>
    <property type="match status" value="3"/>
</dbReference>
<organism evidence="7 8">
    <name type="scientific">Cucumis melo</name>
    <name type="common">Muskmelon</name>
    <dbReference type="NCBI Taxonomy" id="3656"/>
    <lineage>
        <taxon>Eukaryota</taxon>
        <taxon>Viridiplantae</taxon>
        <taxon>Streptophyta</taxon>
        <taxon>Embryophyta</taxon>
        <taxon>Tracheophyta</taxon>
        <taxon>Spermatophyta</taxon>
        <taxon>Magnoliopsida</taxon>
        <taxon>eudicotyledons</taxon>
        <taxon>Gunneridae</taxon>
        <taxon>Pentapetalae</taxon>
        <taxon>rosids</taxon>
        <taxon>fabids</taxon>
        <taxon>Cucurbitales</taxon>
        <taxon>Cucurbitaceae</taxon>
        <taxon>Benincaseae</taxon>
        <taxon>Cucumis</taxon>
    </lineage>
</organism>
<evidence type="ECO:0000313" key="7">
    <source>
        <dbReference type="Proteomes" id="UP001652600"/>
    </source>
</evidence>
<evidence type="ECO:0000256" key="4">
    <source>
        <dbReference type="SAM" id="MobiDB-lite"/>
    </source>
</evidence>
<protein>
    <submittedName>
        <fullName evidence="8">Calcium-binding protein-like</fullName>
    </submittedName>
</protein>
<feature type="domain" description="EF-hand" evidence="5">
    <location>
        <begin position="83"/>
        <end position="118"/>
    </location>
</feature>
<evidence type="ECO:0000256" key="2">
    <source>
        <dbReference type="ARBA" id="ARBA00022737"/>
    </source>
</evidence>
<name>A0A1S3BDQ7_CUCME</name>